<evidence type="ECO:0000313" key="2">
    <source>
        <dbReference type="Proteomes" id="UP000003781"/>
    </source>
</evidence>
<protein>
    <submittedName>
        <fullName evidence="1">Uncharacterized protein</fullName>
    </submittedName>
</protein>
<proteinExistence type="predicted"/>
<name>A3IIE5_9CHRO</name>
<organism evidence="1 2">
    <name type="scientific">Crocosphaera chwakensis CCY0110</name>
    <dbReference type="NCBI Taxonomy" id="391612"/>
    <lineage>
        <taxon>Bacteria</taxon>
        <taxon>Bacillati</taxon>
        <taxon>Cyanobacteriota</taxon>
        <taxon>Cyanophyceae</taxon>
        <taxon>Oscillatoriophycideae</taxon>
        <taxon>Chroococcales</taxon>
        <taxon>Aphanothecaceae</taxon>
        <taxon>Crocosphaera</taxon>
        <taxon>Crocosphaera chwakensis</taxon>
    </lineage>
</organism>
<dbReference type="AlphaFoldDB" id="A3IIE5"/>
<dbReference type="EMBL" id="AAXW01000002">
    <property type="protein sequence ID" value="EAZ93577.1"/>
    <property type="molecule type" value="Genomic_DNA"/>
</dbReference>
<accession>A3IIE5</accession>
<sequence length="21" mass="2746">MFWLRYRFVFLVLHKYSLTLL</sequence>
<dbReference type="Proteomes" id="UP000003781">
    <property type="component" value="Unassembled WGS sequence"/>
</dbReference>
<reference evidence="1 2" key="1">
    <citation type="submission" date="2007-03" db="EMBL/GenBank/DDBJ databases">
        <authorList>
            <person name="Stal L."/>
            <person name="Ferriera S."/>
            <person name="Johnson J."/>
            <person name="Kravitz S."/>
            <person name="Beeson K."/>
            <person name="Sutton G."/>
            <person name="Rogers Y.-H."/>
            <person name="Friedman R."/>
            <person name="Frazier M."/>
            <person name="Venter J.C."/>
        </authorList>
    </citation>
    <scope>NUCLEOTIDE SEQUENCE [LARGE SCALE GENOMIC DNA]</scope>
    <source>
        <strain evidence="1 2">CCY0110</strain>
    </source>
</reference>
<gene>
    <name evidence="1" type="ORF">CY0110_17317</name>
</gene>
<keyword evidence="2" id="KW-1185">Reference proteome</keyword>
<comment type="caution">
    <text evidence="1">The sequence shown here is derived from an EMBL/GenBank/DDBJ whole genome shotgun (WGS) entry which is preliminary data.</text>
</comment>
<evidence type="ECO:0000313" key="1">
    <source>
        <dbReference type="EMBL" id="EAZ93577.1"/>
    </source>
</evidence>